<proteinExistence type="predicted"/>
<dbReference type="GO" id="GO:0003677">
    <property type="term" value="F:DNA binding"/>
    <property type="evidence" value="ECO:0007669"/>
    <property type="project" value="InterPro"/>
</dbReference>
<dbReference type="PATRIC" id="fig|1265738.3.peg.7023"/>
<dbReference type="InterPro" id="IPR036515">
    <property type="entry name" value="Transposase_17_sf"/>
</dbReference>
<dbReference type="Gene3D" id="3.30.70.1290">
    <property type="entry name" value="Transposase IS200-like"/>
    <property type="match status" value="1"/>
</dbReference>
<dbReference type="SUPFAM" id="SSF143422">
    <property type="entry name" value="Transposase IS200-like"/>
    <property type="match status" value="1"/>
</dbReference>
<keyword evidence="3" id="KW-1185">Reference proteome</keyword>
<evidence type="ECO:0000259" key="1">
    <source>
        <dbReference type="Pfam" id="PF01797"/>
    </source>
</evidence>
<comment type="caution">
    <text evidence="2">The sequence shown here is derived from an EMBL/GenBank/DDBJ whole genome shotgun (WGS) entry which is preliminary data.</text>
</comment>
<evidence type="ECO:0000313" key="2">
    <source>
        <dbReference type="EMBL" id="EMI16035.1"/>
    </source>
</evidence>
<protein>
    <submittedName>
        <fullName evidence="2">Transposase IS200-family protein</fullName>
    </submittedName>
</protein>
<evidence type="ECO:0000313" key="3">
    <source>
        <dbReference type="Proteomes" id="UP000011991"/>
    </source>
</evidence>
<dbReference type="GO" id="GO:0004803">
    <property type="term" value="F:transposase activity"/>
    <property type="evidence" value="ECO:0007669"/>
    <property type="project" value="InterPro"/>
</dbReference>
<name>M5R9I2_9BACT</name>
<reference evidence="2 3" key="1">
    <citation type="journal article" date="2013" name="Mar. Genomics">
        <title>Expression of sulfatases in Rhodopirellula baltica and the diversity of sulfatases in the genus Rhodopirellula.</title>
        <authorList>
            <person name="Wegner C.E."/>
            <person name="Richter-Heitmann T."/>
            <person name="Klindworth A."/>
            <person name="Klockow C."/>
            <person name="Richter M."/>
            <person name="Achstetter T."/>
            <person name="Glockner F.O."/>
            <person name="Harder J."/>
        </authorList>
    </citation>
    <scope>NUCLEOTIDE SEQUENCE [LARGE SCALE GENOMIC DNA]</scope>
    <source>
        <strain evidence="2 3">SM1</strain>
    </source>
</reference>
<feature type="domain" description="Transposase IS200-like" evidence="1">
    <location>
        <begin position="3"/>
        <end position="75"/>
    </location>
</feature>
<dbReference type="EMBL" id="ANOG01001005">
    <property type="protein sequence ID" value="EMI16035.1"/>
    <property type="molecule type" value="Genomic_DNA"/>
</dbReference>
<dbReference type="GO" id="GO:0006313">
    <property type="term" value="P:DNA transposition"/>
    <property type="evidence" value="ECO:0007669"/>
    <property type="project" value="InterPro"/>
</dbReference>
<dbReference type="PANTHER" id="PTHR33360">
    <property type="entry name" value="TRANSPOSASE FOR INSERTION SEQUENCE ELEMENT IS200"/>
    <property type="match status" value="1"/>
</dbReference>
<dbReference type="Proteomes" id="UP000011991">
    <property type="component" value="Unassembled WGS sequence"/>
</dbReference>
<accession>M5R9I2</accession>
<dbReference type="Pfam" id="PF01797">
    <property type="entry name" value="Y1_Tnp"/>
    <property type="match status" value="1"/>
</dbReference>
<gene>
    <name evidence="2" type="ORF">RMSM_07041</name>
</gene>
<dbReference type="AlphaFoldDB" id="M5R9I2"/>
<organism evidence="2 3">
    <name type="scientific">Rhodopirellula maiorica SM1</name>
    <dbReference type="NCBI Taxonomy" id="1265738"/>
    <lineage>
        <taxon>Bacteria</taxon>
        <taxon>Pseudomonadati</taxon>
        <taxon>Planctomycetota</taxon>
        <taxon>Planctomycetia</taxon>
        <taxon>Pirellulales</taxon>
        <taxon>Pirellulaceae</taxon>
        <taxon>Novipirellula</taxon>
    </lineage>
</organism>
<dbReference type="PANTHER" id="PTHR33360:SF2">
    <property type="entry name" value="TRANSPOSASE FOR INSERTION SEQUENCE ELEMENT IS200"/>
    <property type="match status" value="1"/>
</dbReference>
<sequence>MLLKSGGIEDHVHLLLKIHPTFAIAATIQLLKANSSKWINEQKRLKTKFQWQLGYGAFSVSQSMANEVKAYIAGQREHHRKWTFRDEYVEMLEKHEIVFDPRYVFEQEIVG</sequence>
<dbReference type="InterPro" id="IPR002686">
    <property type="entry name" value="Transposase_17"/>
</dbReference>